<dbReference type="EMBL" id="CP104311">
    <property type="protein sequence ID" value="WWF01385.1"/>
    <property type="molecule type" value="Genomic_DNA"/>
</dbReference>
<evidence type="ECO:0000313" key="3">
    <source>
        <dbReference type="Proteomes" id="UP001359308"/>
    </source>
</evidence>
<keyword evidence="1" id="KW-0812">Transmembrane</keyword>
<feature type="transmembrane region" description="Helical" evidence="1">
    <location>
        <begin position="117"/>
        <end position="136"/>
    </location>
</feature>
<name>A0ABZ2F492_METCP</name>
<keyword evidence="1" id="KW-0472">Membrane</keyword>
<dbReference type="Proteomes" id="UP001359308">
    <property type="component" value="Chromosome"/>
</dbReference>
<feature type="transmembrane region" description="Helical" evidence="1">
    <location>
        <begin position="16"/>
        <end position="34"/>
    </location>
</feature>
<organism evidence="2 3">
    <name type="scientific">Methylococcus capsulatus</name>
    <dbReference type="NCBI Taxonomy" id="414"/>
    <lineage>
        <taxon>Bacteria</taxon>
        <taxon>Pseudomonadati</taxon>
        <taxon>Pseudomonadota</taxon>
        <taxon>Gammaproteobacteria</taxon>
        <taxon>Methylococcales</taxon>
        <taxon>Methylococcaceae</taxon>
        <taxon>Methylococcus</taxon>
    </lineage>
</organism>
<gene>
    <name evidence="2" type="ORF">N4J17_13050</name>
</gene>
<proteinExistence type="predicted"/>
<evidence type="ECO:0000313" key="2">
    <source>
        <dbReference type="EMBL" id="WWF01385.1"/>
    </source>
</evidence>
<accession>A0ABZ2F492</accession>
<keyword evidence="3" id="KW-1185">Reference proteome</keyword>
<protein>
    <submittedName>
        <fullName evidence="2">Uncharacterized protein</fullName>
    </submittedName>
</protein>
<sequence>MKISDFLEFSEVDKKLWIGIAGVSALIIVLLSVFATTSPFYWVERFLITILEMFMPGYLITKLFFDKVTFSEYPVADKFIVSLTLSIATVQTLYFLSTYVRTYGLNVDEDVISSDKIAVGLVFLVIAGAFGIKYYLLRKKTSTPAS</sequence>
<reference evidence="2 3" key="1">
    <citation type="submission" date="2022-09" db="EMBL/GenBank/DDBJ databases">
        <authorList>
            <person name="Giprobiosintez L."/>
        </authorList>
    </citation>
    <scope>NUCLEOTIDE SEQUENCE [LARGE SCALE GENOMIC DNA]</scope>
    <source>
        <strain evidence="3">VKPM-B-12549 (GBS-15)</strain>
    </source>
</reference>
<feature type="transmembrane region" description="Helical" evidence="1">
    <location>
        <begin position="77"/>
        <end position="97"/>
    </location>
</feature>
<feature type="transmembrane region" description="Helical" evidence="1">
    <location>
        <begin position="46"/>
        <end position="65"/>
    </location>
</feature>
<keyword evidence="1" id="KW-1133">Transmembrane helix</keyword>
<dbReference type="RefSeq" id="WP_198321618.1">
    <property type="nucleotide sequence ID" value="NZ_CP104311.1"/>
</dbReference>
<evidence type="ECO:0000256" key="1">
    <source>
        <dbReference type="SAM" id="Phobius"/>
    </source>
</evidence>